<dbReference type="RefSeq" id="WP_169533249.1">
    <property type="nucleotide sequence ID" value="NZ_JABBGH010000003.1"/>
</dbReference>
<evidence type="ECO:0000313" key="2">
    <source>
        <dbReference type="Proteomes" id="UP000559626"/>
    </source>
</evidence>
<protein>
    <submittedName>
        <fullName evidence="1">Uncharacterized protein</fullName>
    </submittedName>
</protein>
<evidence type="ECO:0000313" key="1">
    <source>
        <dbReference type="EMBL" id="NML67596.1"/>
    </source>
</evidence>
<organism evidence="1 2">
    <name type="scientific">Hymenobacter polaris</name>
    <dbReference type="NCBI Taxonomy" id="2682546"/>
    <lineage>
        <taxon>Bacteria</taxon>
        <taxon>Pseudomonadati</taxon>
        <taxon>Bacteroidota</taxon>
        <taxon>Cytophagia</taxon>
        <taxon>Cytophagales</taxon>
        <taxon>Hymenobacteraceae</taxon>
        <taxon>Hymenobacter</taxon>
    </lineage>
</organism>
<dbReference type="EMBL" id="JABBGH010000003">
    <property type="protein sequence ID" value="NML67596.1"/>
    <property type="molecule type" value="Genomic_DNA"/>
</dbReference>
<gene>
    <name evidence="1" type="ORF">HHL22_20540</name>
</gene>
<dbReference type="AlphaFoldDB" id="A0A7Y0AHS4"/>
<reference evidence="1 2" key="1">
    <citation type="submission" date="2020-04" db="EMBL/GenBank/DDBJ databases">
        <title>Hymenobacter polaris sp. nov., isolated from Arctic soil.</title>
        <authorList>
            <person name="Dahal R.H."/>
        </authorList>
    </citation>
    <scope>NUCLEOTIDE SEQUENCE [LARGE SCALE GENOMIC DNA]</scope>
    <source>
        <strain evidence="1 2">RP-2-7</strain>
    </source>
</reference>
<name>A0A7Y0AHS4_9BACT</name>
<sequence length="514" mass="53770">MALAPSLVSYFVTQPTRQVPTASLRIVAAQGDSVGPLTIQIPGLFAGVSSMDAPGAGPGQYAYEQSGITPGATYEATISDASPAHLPSFTVEFTVDPAPPVVRGCSDPLATNYQAGTTDDDGSCVYTPPPPLEPFFAAPLLQSLRFVVRGDGGALGVDSTLFCEQPRPGQQVRPAYYQLVENGDQVRVQVLTSYSAVTATVRRHGGSQVGAPVALVQVLTLEGSAAPLGVVLSEDKPTGLTRLTPAVGLGLPASLLQAARLTLAGAATGTYRIQQALLGTVASPADSVLLNRPWVAVSGIISASWQLTGPGYNVFEADLPVAGLATGYYQVQLRATRAGWPDAVADSEPLSVRAGWPKTLAVDFRNADNCFGAVFSTGFTPRVRVTATCFRQKPGGSSSGYRDSAGQLTVLSATAQRLLSFETYLQPAWMHEKLALACRLDYLAVGGVRCQTDQAYEPADERAYSLSGGRVSLEQVAWLGSGGNGDDAGVSDTVPANALQLHETGYLLLRSFQS</sequence>
<proteinExistence type="predicted"/>
<dbReference type="Proteomes" id="UP000559626">
    <property type="component" value="Unassembled WGS sequence"/>
</dbReference>
<accession>A0A7Y0AHS4</accession>
<keyword evidence="2" id="KW-1185">Reference proteome</keyword>
<comment type="caution">
    <text evidence="1">The sequence shown here is derived from an EMBL/GenBank/DDBJ whole genome shotgun (WGS) entry which is preliminary data.</text>
</comment>